<name>A0A913XKU4_EXADI</name>
<dbReference type="InterPro" id="IPR017441">
    <property type="entry name" value="Protein_kinase_ATP_BS"/>
</dbReference>
<keyword evidence="10" id="KW-1185">Reference proteome</keyword>
<organism evidence="9 10">
    <name type="scientific">Exaiptasia diaphana</name>
    <name type="common">Tropical sea anemone</name>
    <name type="synonym">Aiptasia pulchella</name>
    <dbReference type="NCBI Taxonomy" id="2652724"/>
    <lineage>
        <taxon>Eukaryota</taxon>
        <taxon>Metazoa</taxon>
        <taxon>Cnidaria</taxon>
        <taxon>Anthozoa</taxon>
        <taxon>Hexacorallia</taxon>
        <taxon>Actiniaria</taxon>
        <taxon>Aiptasiidae</taxon>
        <taxon>Exaiptasia</taxon>
    </lineage>
</organism>
<dbReference type="PROSITE" id="PS50011">
    <property type="entry name" value="PROTEIN_KINASE_DOM"/>
    <property type="match status" value="1"/>
</dbReference>
<dbReference type="GO" id="GO:0015630">
    <property type="term" value="C:microtubule cytoskeleton"/>
    <property type="evidence" value="ECO:0007669"/>
    <property type="project" value="UniProtKB-ARBA"/>
</dbReference>
<evidence type="ECO:0000259" key="8">
    <source>
        <dbReference type="PROSITE" id="PS50011"/>
    </source>
</evidence>
<dbReference type="PROSITE" id="PS00107">
    <property type="entry name" value="PROTEIN_KINASE_ATP"/>
    <property type="match status" value="1"/>
</dbReference>
<feature type="binding site" evidence="7">
    <location>
        <position position="44"/>
    </location>
    <ligand>
        <name>ATP</name>
        <dbReference type="ChEBI" id="CHEBI:30616"/>
    </ligand>
</feature>
<dbReference type="PANTHER" id="PTHR11909">
    <property type="entry name" value="CASEIN KINASE-RELATED"/>
    <property type="match status" value="1"/>
</dbReference>
<dbReference type="EnsemblMetazoa" id="XM_021050763.1">
    <property type="protein sequence ID" value="XP_020906422.1"/>
    <property type="gene ID" value="LOC110244561"/>
</dbReference>
<keyword evidence="3 7" id="KW-0547">Nucleotide-binding</keyword>
<evidence type="ECO:0000256" key="2">
    <source>
        <dbReference type="ARBA" id="ARBA00022679"/>
    </source>
</evidence>
<evidence type="ECO:0000256" key="1">
    <source>
        <dbReference type="ARBA" id="ARBA00022527"/>
    </source>
</evidence>
<dbReference type="Gene3D" id="1.10.510.10">
    <property type="entry name" value="Transferase(Phosphotransferase) domain 1"/>
    <property type="match status" value="1"/>
</dbReference>
<evidence type="ECO:0000256" key="7">
    <source>
        <dbReference type="PROSITE-ProRule" id="PRU10141"/>
    </source>
</evidence>
<dbReference type="InterPro" id="IPR000719">
    <property type="entry name" value="Prot_kinase_dom"/>
</dbReference>
<dbReference type="GO" id="GO:0004674">
    <property type="term" value="F:protein serine/threonine kinase activity"/>
    <property type="evidence" value="ECO:0007669"/>
    <property type="project" value="UniProtKB-KW"/>
</dbReference>
<dbReference type="InterPro" id="IPR011009">
    <property type="entry name" value="Kinase-like_dom_sf"/>
</dbReference>
<keyword evidence="4" id="KW-0418">Kinase</keyword>
<evidence type="ECO:0000256" key="4">
    <source>
        <dbReference type="ARBA" id="ARBA00022777"/>
    </source>
</evidence>
<keyword evidence="1" id="KW-0723">Serine/threonine-protein kinase</keyword>
<evidence type="ECO:0000313" key="9">
    <source>
        <dbReference type="EnsemblMetazoa" id="XP_020906422.1"/>
    </source>
</evidence>
<keyword evidence="2" id="KW-0808">Transferase</keyword>
<dbReference type="OrthoDB" id="5979581at2759"/>
<evidence type="ECO:0000256" key="3">
    <source>
        <dbReference type="ARBA" id="ARBA00022741"/>
    </source>
</evidence>
<dbReference type="Pfam" id="PF00069">
    <property type="entry name" value="Pkinase"/>
    <property type="match status" value="1"/>
</dbReference>
<keyword evidence="5 7" id="KW-0067">ATP-binding</keyword>
<feature type="domain" description="Protein kinase" evidence="8">
    <location>
        <begin position="15"/>
        <end position="154"/>
    </location>
</feature>
<dbReference type="FunFam" id="3.30.200.20:FF:000358">
    <property type="entry name" value="Tau tubulin kinase 2b"/>
    <property type="match status" value="1"/>
</dbReference>
<dbReference type="GeneID" id="110244561"/>
<dbReference type="KEGG" id="epa:110244561"/>
<evidence type="ECO:0000313" key="10">
    <source>
        <dbReference type="Proteomes" id="UP000887567"/>
    </source>
</evidence>
<proteinExistence type="inferred from homology"/>
<dbReference type="Proteomes" id="UP000887567">
    <property type="component" value="Unplaced"/>
</dbReference>
<comment type="similarity">
    <text evidence="6">Belongs to the protein kinase superfamily. CK1 Ser/Thr protein kinase family.</text>
</comment>
<dbReference type="InterPro" id="IPR050235">
    <property type="entry name" value="CK1_Ser-Thr_kinase"/>
</dbReference>
<dbReference type="Gene3D" id="3.30.200.20">
    <property type="entry name" value="Phosphorylase Kinase, domain 1"/>
    <property type="match status" value="1"/>
</dbReference>
<dbReference type="GO" id="GO:0005524">
    <property type="term" value="F:ATP binding"/>
    <property type="evidence" value="ECO:0007669"/>
    <property type="project" value="UniProtKB-UniRule"/>
</dbReference>
<dbReference type="AlphaFoldDB" id="A0A913XKU4"/>
<dbReference type="SMART" id="SM00220">
    <property type="entry name" value="S_TKc"/>
    <property type="match status" value="1"/>
</dbReference>
<dbReference type="OMA" id="IANIRWF"/>
<protein>
    <recommendedName>
        <fullName evidence="8">Protein kinase domain-containing protein</fullName>
    </recommendedName>
</protein>
<dbReference type="SUPFAM" id="SSF56112">
    <property type="entry name" value="Protein kinase-like (PK-like)"/>
    <property type="match status" value="1"/>
</dbReference>
<dbReference type="RefSeq" id="XP_020906422.1">
    <property type="nucleotide sequence ID" value="XM_021050763.1"/>
</dbReference>
<reference evidence="9" key="1">
    <citation type="submission" date="2022-11" db="UniProtKB">
        <authorList>
            <consortium name="EnsemblMetazoa"/>
        </authorList>
    </citation>
    <scope>IDENTIFICATION</scope>
</reference>
<sequence length="154" mass="17310">MADLLKTGDVVRQRWKITKKIGGGGFGDIYKGVDLVSQENIAMKVESVHQSKQVLKMEVAVLKKLQGTEHVCKFVSCGRNESFNYLVMSLQGVNLAELRRSQPKGVFSTSTTIRIGVQILKSVKSIHEAGFLHRDIKPVSIINYTFMEETDIRR</sequence>
<evidence type="ECO:0000256" key="6">
    <source>
        <dbReference type="ARBA" id="ARBA00061588"/>
    </source>
</evidence>
<accession>A0A913XKU4</accession>
<evidence type="ECO:0000256" key="5">
    <source>
        <dbReference type="ARBA" id="ARBA00022840"/>
    </source>
</evidence>